<keyword evidence="2" id="KW-1185">Reference proteome</keyword>
<dbReference type="VEuPathDB" id="FungiDB:UREG_04809"/>
<evidence type="ECO:0000313" key="2">
    <source>
        <dbReference type="Proteomes" id="UP000002058"/>
    </source>
</evidence>
<dbReference type="InParanoid" id="C4JUK6"/>
<gene>
    <name evidence="1" type="ORF">UREG_04809</name>
</gene>
<protein>
    <submittedName>
        <fullName evidence="1">Uncharacterized protein</fullName>
    </submittedName>
</protein>
<organism evidence="1 2">
    <name type="scientific">Uncinocarpus reesii (strain UAMH 1704)</name>
    <dbReference type="NCBI Taxonomy" id="336963"/>
    <lineage>
        <taxon>Eukaryota</taxon>
        <taxon>Fungi</taxon>
        <taxon>Dikarya</taxon>
        <taxon>Ascomycota</taxon>
        <taxon>Pezizomycotina</taxon>
        <taxon>Eurotiomycetes</taxon>
        <taxon>Eurotiomycetidae</taxon>
        <taxon>Onygenales</taxon>
        <taxon>Onygenaceae</taxon>
        <taxon>Uncinocarpus</taxon>
    </lineage>
</organism>
<sequence>MRGCKADDGEHKLTKFKLVTNPLVKEVYITNLCQLTTGLLSTIEEVTTASAPPPSSVTAAAAPLPLFSMDALLTLQKEQKDLLEAIL</sequence>
<accession>C4JUK6</accession>
<dbReference type="KEGG" id="ure:UREG_04809"/>
<proteinExistence type="predicted"/>
<dbReference type="RefSeq" id="XP_002584120.1">
    <property type="nucleotide sequence ID" value="XM_002584074.1"/>
</dbReference>
<dbReference type="AlphaFoldDB" id="C4JUK6"/>
<reference evidence="2" key="1">
    <citation type="journal article" date="2009" name="Genome Res.">
        <title>Comparative genomic analyses of the human fungal pathogens Coccidioides and their relatives.</title>
        <authorList>
            <person name="Sharpton T.J."/>
            <person name="Stajich J.E."/>
            <person name="Rounsley S.D."/>
            <person name="Gardner M.J."/>
            <person name="Wortman J.R."/>
            <person name="Jordar V.S."/>
            <person name="Maiti R."/>
            <person name="Kodira C.D."/>
            <person name="Neafsey D.E."/>
            <person name="Zeng Q."/>
            <person name="Hung C.-Y."/>
            <person name="McMahan C."/>
            <person name="Muszewska A."/>
            <person name="Grynberg M."/>
            <person name="Mandel M.A."/>
            <person name="Kellner E.M."/>
            <person name="Barker B.M."/>
            <person name="Galgiani J.N."/>
            <person name="Orbach M.J."/>
            <person name="Kirkland T.N."/>
            <person name="Cole G.T."/>
            <person name="Henn M.R."/>
            <person name="Birren B.W."/>
            <person name="Taylor J.W."/>
        </authorList>
    </citation>
    <scope>NUCLEOTIDE SEQUENCE [LARGE SCALE GENOMIC DNA]</scope>
    <source>
        <strain evidence="2">UAMH 1704</strain>
    </source>
</reference>
<dbReference type="HOGENOM" id="CLU_2484996_0_0_1"/>
<evidence type="ECO:0000313" key="1">
    <source>
        <dbReference type="EMBL" id="EEP79967.1"/>
    </source>
</evidence>
<name>C4JUK6_UNCRE</name>
<dbReference type="Proteomes" id="UP000002058">
    <property type="component" value="Unassembled WGS sequence"/>
</dbReference>
<dbReference type="GeneID" id="8440146"/>
<dbReference type="EMBL" id="CH476617">
    <property type="protein sequence ID" value="EEP79967.1"/>
    <property type="molecule type" value="Genomic_DNA"/>
</dbReference>